<sequence length="178" mass="19027">MHSVSVAFLLLLIAASFPADAKKGPTGSKSPKGPTNPKGSKTPKTPKTPKTHLSYYPSGAPSCPCIDVSDTMGLIKCSGNAGQAVDFGTGCWPDDYGSLQCKNWDLSLHYIKNKDCYVQNGDIISPVPPACFGLFCYVDPEDCTGVPLGALRSLQFPDTVLHYSYTTCGNKDVYSGYE</sequence>
<accession>A0ABQ6MKV7</accession>
<dbReference type="EMBL" id="BRYB01001544">
    <property type="protein sequence ID" value="GMI28261.1"/>
    <property type="molecule type" value="Genomic_DNA"/>
</dbReference>
<comment type="caution">
    <text evidence="3">The sequence shown here is derived from an EMBL/GenBank/DDBJ whole genome shotgun (WGS) entry which is preliminary data.</text>
</comment>
<gene>
    <name evidence="3" type="ORF">TeGR_g12062</name>
</gene>
<reference evidence="3 4" key="1">
    <citation type="journal article" date="2023" name="Commun. Biol.">
        <title>Genome analysis of Parmales, the sister group of diatoms, reveals the evolutionary specialization of diatoms from phago-mixotrophs to photoautotrophs.</title>
        <authorList>
            <person name="Ban H."/>
            <person name="Sato S."/>
            <person name="Yoshikawa S."/>
            <person name="Yamada K."/>
            <person name="Nakamura Y."/>
            <person name="Ichinomiya M."/>
            <person name="Sato N."/>
            <person name="Blanc-Mathieu R."/>
            <person name="Endo H."/>
            <person name="Kuwata A."/>
            <person name="Ogata H."/>
        </authorList>
    </citation>
    <scope>NUCLEOTIDE SEQUENCE [LARGE SCALE GENOMIC DNA]</scope>
</reference>
<protein>
    <submittedName>
        <fullName evidence="3">Uncharacterized protein</fullName>
    </submittedName>
</protein>
<dbReference type="Proteomes" id="UP001165060">
    <property type="component" value="Unassembled WGS sequence"/>
</dbReference>
<name>A0ABQ6MKV7_9STRA</name>
<evidence type="ECO:0000256" key="1">
    <source>
        <dbReference type="SAM" id="MobiDB-lite"/>
    </source>
</evidence>
<keyword evidence="4" id="KW-1185">Reference proteome</keyword>
<feature type="compositionally biased region" description="Low complexity" evidence="1">
    <location>
        <begin position="24"/>
        <end position="45"/>
    </location>
</feature>
<evidence type="ECO:0000313" key="4">
    <source>
        <dbReference type="Proteomes" id="UP001165060"/>
    </source>
</evidence>
<evidence type="ECO:0000256" key="2">
    <source>
        <dbReference type="SAM" id="SignalP"/>
    </source>
</evidence>
<organism evidence="3 4">
    <name type="scientific">Tetraparma gracilis</name>
    <dbReference type="NCBI Taxonomy" id="2962635"/>
    <lineage>
        <taxon>Eukaryota</taxon>
        <taxon>Sar</taxon>
        <taxon>Stramenopiles</taxon>
        <taxon>Ochrophyta</taxon>
        <taxon>Bolidophyceae</taxon>
        <taxon>Parmales</taxon>
        <taxon>Triparmaceae</taxon>
        <taxon>Tetraparma</taxon>
    </lineage>
</organism>
<feature type="chain" id="PRO_5047519593" evidence="2">
    <location>
        <begin position="22"/>
        <end position="178"/>
    </location>
</feature>
<feature type="signal peptide" evidence="2">
    <location>
        <begin position="1"/>
        <end position="21"/>
    </location>
</feature>
<proteinExistence type="predicted"/>
<feature type="region of interest" description="Disordered" evidence="1">
    <location>
        <begin position="21"/>
        <end position="51"/>
    </location>
</feature>
<evidence type="ECO:0000313" key="3">
    <source>
        <dbReference type="EMBL" id="GMI28261.1"/>
    </source>
</evidence>
<keyword evidence="2" id="KW-0732">Signal</keyword>